<comment type="caution">
    <text evidence="1">The sequence shown here is derived from an EMBL/GenBank/DDBJ whole genome shotgun (WGS) entry which is preliminary data.</text>
</comment>
<evidence type="ECO:0000313" key="1">
    <source>
        <dbReference type="EMBL" id="MDD0985347.1"/>
    </source>
</evidence>
<dbReference type="EMBL" id="JAMDHD010000015">
    <property type="protein sequence ID" value="MDD0985347.1"/>
    <property type="molecule type" value="Genomic_DNA"/>
</dbReference>
<keyword evidence="2" id="KW-1185">Reference proteome</keyword>
<proteinExistence type="predicted"/>
<sequence>MSGFADQYLCTFRLTPAEAALRQAAERYVSEAEAYDRTVCTGPIGKDGILPATPRERAQINRNANFLLTRIAGEHAHLFSRSELLREIGRVDRLGAPA</sequence>
<reference evidence="1" key="1">
    <citation type="submission" date="2022-05" db="EMBL/GenBank/DDBJ databases">
        <title>Novel Pseudomonas spp. Isolated from a Rainbow Trout Aquaculture Facility.</title>
        <authorList>
            <person name="Testerman T."/>
            <person name="Graf J."/>
        </authorList>
    </citation>
    <scope>NUCLEOTIDE SEQUENCE</scope>
    <source>
        <strain evidence="1">ID1050</strain>
    </source>
</reference>
<dbReference type="Proteomes" id="UP001148189">
    <property type="component" value="Unassembled WGS sequence"/>
</dbReference>
<evidence type="ECO:0000313" key="2">
    <source>
        <dbReference type="Proteomes" id="UP001148189"/>
    </source>
</evidence>
<protein>
    <submittedName>
        <fullName evidence="1">Uncharacterized protein</fullName>
    </submittedName>
</protein>
<organism evidence="1 2">
    <name type="scientific">Pseudomonas shahriarae</name>
    <dbReference type="NCBI Taxonomy" id="2745512"/>
    <lineage>
        <taxon>Bacteria</taxon>
        <taxon>Pseudomonadati</taxon>
        <taxon>Pseudomonadota</taxon>
        <taxon>Gammaproteobacteria</taxon>
        <taxon>Pseudomonadales</taxon>
        <taxon>Pseudomonadaceae</taxon>
        <taxon>Pseudomonas</taxon>
    </lineage>
</organism>
<name>A0ABT5NC11_9PSED</name>
<accession>A0ABT5NC11</accession>
<gene>
    <name evidence="1" type="ORF">M5G21_10270</name>
</gene>
<dbReference type="RefSeq" id="WP_099169265.1">
    <property type="nucleotide sequence ID" value="NZ_JAMDHD010000015.1"/>
</dbReference>